<evidence type="ECO:0000256" key="6">
    <source>
        <dbReference type="RuleBase" id="RU365089"/>
    </source>
</evidence>
<evidence type="ECO:0000313" key="8">
    <source>
        <dbReference type="Proteomes" id="UP000655287"/>
    </source>
</evidence>
<comment type="caution">
    <text evidence="7">The sequence shown here is derived from an EMBL/GenBank/DDBJ whole genome shotgun (WGS) entry which is preliminary data.</text>
</comment>
<evidence type="ECO:0000256" key="2">
    <source>
        <dbReference type="ARBA" id="ARBA00010961"/>
    </source>
</evidence>
<keyword evidence="5 6" id="KW-0233">DNA recombination</keyword>
<dbReference type="GO" id="GO:0006313">
    <property type="term" value="P:DNA transposition"/>
    <property type="evidence" value="ECO:0007669"/>
    <property type="project" value="UniProtKB-UniRule"/>
</dbReference>
<protein>
    <recommendedName>
        <fullName evidence="6">Mutator family transposase</fullName>
    </recommendedName>
</protein>
<name>A0A919R3W8_9ACTN</name>
<accession>A0A919R3W8</accession>
<keyword evidence="4 6" id="KW-0238">DNA-binding</keyword>
<dbReference type="InterPro" id="IPR001207">
    <property type="entry name" value="Transposase_mutator"/>
</dbReference>
<keyword evidence="6" id="KW-0814">Transposable element</keyword>
<comment type="similarity">
    <text evidence="2 6">Belongs to the transposase mutator family.</text>
</comment>
<evidence type="ECO:0000313" key="7">
    <source>
        <dbReference type="EMBL" id="GII79099.1"/>
    </source>
</evidence>
<dbReference type="Pfam" id="PF00872">
    <property type="entry name" value="Transposase_mut"/>
    <property type="match status" value="1"/>
</dbReference>
<reference evidence="7" key="1">
    <citation type="submission" date="2021-01" db="EMBL/GenBank/DDBJ databases">
        <title>Whole genome shotgun sequence of Sphaerisporangium rufum NBRC 109079.</title>
        <authorList>
            <person name="Komaki H."/>
            <person name="Tamura T."/>
        </authorList>
    </citation>
    <scope>NUCLEOTIDE SEQUENCE</scope>
    <source>
        <strain evidence="7">NBRC 109079</strain>
    </source>
</reference>
<dbReference type="Proteomes" id="UP000655287">
    <property type="component" value="Unassembled WGS sequence"/>
</dbReference>
<proteinExistence type="inferred from homology"/>
<dbReference type="PANTHER" id="PTHR33217">
    <property type="entry name" value="TRANSPOSASE FOR INSERTION SEQUENCE ELEMENT IS1081"/>
    <property type="match status" value="1"/>
</dbReference>
<keyword evidence="8" id="KW-1185">Reference proteome</keyword>
<dbReference type="GO" id="GO:0004803">
    <property type="term" value="F:transposase activity"/>
    <property type="evidence" value="ECO:0007669"/>
    <property type="project" value="UniProtKB-UniRule"/>
</dbReference>
<dbReference type="AlphaFoldDB" id="A0A919R3W8"/>
<evidence type="ECO:0000256" key="4">
    <source>
        <dbReference type="ARBA" id="ARBA00023125"/>
    </source>
</evidence>
<dbReference type="EMBL" id="BOOU01000054">
    <property type="protein sequence ID" value="GII79099.1"/>
    <property type="molecule type" value="Genomic_DNA"/>
</dbReference>
<sequence length="140" mass="15233">MVAAAIRTVFAQPNAATVRSQLAAIAAMLGRQFPPVEQMLLDAADDVTAFADFPYQHWKKVWSTNPLKRLNREIKRRSDVVGVFPSPDALARLAGAVLAEHHDEWQVSDRRYLSEGSMAQLAAPPENLAEPLAATALAAS</sequence>
<evidence type="ECO:0000256" key="1">
    <source>
        <dbReference type="ARBA" id="ARBA00002190"/>
    </source>
</evidence>
<evidence type="ECO:0000256" key="5">
    <source>
        <dbReference type="ARBA" id="ARBA00023172"/>
    </source>
</evidence>
<dbReference type="GO" id="GO:0003677">
    <property type="term" value="F:DNA binding"/>
    <property type="evidence" value="ECO:0007669"/>
    <property type="project" value="UniProtKB-UniRule"/>
</dbReference>
<keyword evidence="3 6" id="KW-0815">Transposition</keyword>
<organism evidence="7 8">
    <name type="scientific">Sphaerisporangium rufum</name>
    <dbReference type="NCBI Taxonomy" id="1381558"/>
    <lineage>
        <taxon>Bacteria</taxon>
        <taxon>Bacillati</taxon>
        <taxon>Actinomycetota</taxon>
        <taxon>Actinomycetes</taxon>
        <taxon>Streptosporangiales</taxon>
        <taxon>Streptosporangiaceae</taxon>
        <taxon>Sphaerisporangium</taxon>
    </lineage>
</organism>
<evidence type="ECO:0000256" key="3">
    <source>
        <dbReference type="ARBA" id="ARBA00022578"/>
    </source>
</evidence>
<gene>
    <name evidence="7" type="ORF">Sru01_40810</name>
</gene>
<comment type="function">
    <text evidence="1 6">Required for the transposition of the insertion element.</text>
</comment>
<dbReference type="PANTHER" id="PTHR33217:SF7">
    <property type="entry name" value="TRANSPOSASE FOR INSERTION SEQUENCE ELEMENT IS1081"/>
    <property type="match status" value="1"/>
</dbReference>